<dbReference type="GO" id="GO:0060271">
    <property type="term" value="P:cilium assembly"/>
    <property type="evidence" value="ECO:0007669"/>
    <property type="project" value="TreeGrafter"/>
</dbReference>
<feature type="region of interest" description="Disordered" evidence="5">
    <location>
        <begin position="557"/>
        <end position="584"/>
    </location>
</feature>
<dbReference type="EMBL" id="BDRX01000033">
    <property type="protein sequence ID" value="GBF92555.1"/>
    <property type="molecule type" value="Genomic_DNA"/>
</dbReference>
<dbReference type="InParanoid" id="A0A2V0P647"/>
<dbReference type="GO" id="GO:0036064">
    <property type="term" value="C:ciliary basal body"/>
    <property type="evidence" value="ECO:0007669"/>
    <property type="project" value="TreeGrafter"/>
</dbReference>
<evidence type="ECO:0000259" key="6">
    <source>
        <dbReference type="Pfam" id="PF13870"/>
    </source>
</evidence>
<evidence type="ECO:0000256" key="4">
    <source>
        <dbReference type="SAM" id="Coils"/>
    </source>
</evidence>
<gene>
    <name evidence="7" type="ORF">Rsub_05169</name>
</gene>
<accession>A0A2V0P647</accession>
<comment type="caution">
    <text evidence="7">The sequence shown here is derived from an EMBL/GenBank/DDBJ whole genome shotgun (WGS) entry which is preliminary data.</text>
</comment>
<dbReference type="Proteomes" id="UP000247498">
    <property type="component" value="Unassembled WGS sequence"/>
</dbReference>
<feature type="compositionally biased region" description="Gly residues" evidence="5">
    <location>
        <begin position="145"/>
        <end position="156"/>
    </location>
</feature>
<dbReference type="GO" id="GO:0005930">
    <property type="term" value="C:axoneme"/>
    <property type="evidence" value="ECO:0007669"/>
    <property type="project" value="TreeGrafter"/>
</dbReference>
<dbReference type="PANTHER" id="PTHR15654:SF1">
    <property type="entry name" value="COILED-COIL DOMAIN-CONTAINING PROTEIN 96"/>
    <property type="match status" value="1"/>
</dbReference>
<dbReference type="STRING" id="307507.A0A2V0P647"/>
<name>A0A2V0P647_9CHLO</name>
<feature type="region of interest" description="Disordered" evidence="5">
    <location>
        <begin position="207"/>
        <end position="272"/>
    </location>
</feature>
<sequence>MSAASQPDAASPEAEPDPAPQQAAEDDAGGDGGPAAPEEEAPDGTGDQPDAPPLEPEEECTGEDEGAEEGEVEQGADSAAADAAAAAAAAAEEGGTAGASTAGDGAPPSGPQWAAGSSVTSDSAVEACGGPAAAQPRPLAPGAAAGAGGGGGGAAEGGPPSPRDSEGSRPLSAYRDLRGSRPNSAAVAAQIEGFDADFAELRPLGLVPEGSDAGSGAGDAASSARSGPCAEELLARAQSEQRRLQEENGALQRRARAALDERARGRPQGPKDVARLEGADVRYRSALKQWGELREERRRAAAHFGSTILDLKMGLEARIRRAEEIAATFADFKRQVALASRFARSGRPMGEAAVAALEQRERAAEESVQRARLKNVHLANTLKKLEGQLRSREQLAEGLHLIDFEQLKIENQSLSEKIEERNEELVKLKRKNTNMVQVLTHVREKSHFLESSNAGLRAEADSLAAALAGRRDGLSEVKRRRDTLRATGAAMRDACERVTNPLLLADMQAQRGRRDDLMAELADLKQRYAAVTAEAAAAAAAGHGTGRSLGAASSAAAAGAGAPRGSRRGGGAGRGGGAAGAPLGGSARGAAPVGLMQAAAAAAR</sequence>
<dbReference type="InterPro" id="IPR051885">
    <property type="entry name" value="CC_CF"/>
</dbReference>
<evidence type="ECO:0000256" key="1">
    <source>
        <dbReference type="ARBA" id="ARBA00004138"/>
    </source>
</evidence>
<feature type="compositionally biased region" description="Low complexity" evidence="5">
    <location>
        <begin position="1"/>
        <end position="13"/>
    </location>
</feature>
<feature type="compositionally biased region" description="Gly residues" evidence="5">
    <location>
        <begin position="568"/>
        <end position="584"/>
    </location>
</feature>
<protein>
    <recommendedName>
        <fullName evidence="6">CCDC113/CCDC96 coiled-coil domain-containing protein</fullName>
    </recommendedName>
</protein>
<dbReference type="InterPro" id="IPR025254">
    <property type="entry name" value="CCDC113/CCDC96_CC"/>
</dbReference>
<keyword evidence="2 4" id="KW-0175">Coiled coil</keyword>
<evidence type="ECO:0000313" key="7">
    <source>
        <dbReference type="EMBL" id="GBF92555.1"/>
    </source>
</evidence>
<keyword evidence="8" id="KW-1185">Reference proteome</keyword>
<evidence type="ECO:0000256" key="2">
    <source>
        <dbReference type="ARBA" id="ARBA00023054"/>
    </source>
</evidence>
<feature type="domain" description="CCDC113/CCDC96 coiled-coil" evidence="6">
    <location>
        <begin position="362"/>
        <end position="532"/>
    </location>
</feature>
<feature type="compositionally biased region" description="Low complexity" evidence="5">
    <location>
        <begin position="75"/>
        <end position="107"/>
    </location>
</feature>
<keyword evidence="3" id="KW-0966">Cell projection</keyword>
<feature type="coiled-coil region" evidence="4">
    <location>
        <begin position="354"/>
        <end position="431"/>
    </location>
</feature>
<dbReference type="OrthoDB" id="10254794at2759"/>
<feature type="region of interest" description="Disordered" evidence="5">
    <location>
        <begin position="1"/>
        <end position="185"/>
    </location>
</feature>
<evidence type="ECO:0000313" key="8">
    <source>
        <dbReference type="Proteomes" id="UP000247498"/>
    </source>
</evidence>
<proteinExistence type="predicted"/>
<dbReference type="PANTHER" id="PTHR15654">
    <property type="entry name" value="COILED-COIL DOMAIN-CONTAINING PROTEIN 113-RELATED"/>
    <property type="match status" value="1"/>
</dbReference>
<dbReference type="Pfam" id="PF13870">
    <property type="entry name" value="CCDC113_CCDC96_CC"/>
    <property type="match status" value="1"/>
</dbReference>
<comment type="subcellular location">
    <subcellularLocation>
        <location evidence="1">Cell projection</location>
        <location evidence="1">Cilium</location>
    </subcellularLocation>
</comment>
<dbReference type="AlphaFoldDB" id="A0A2V0P647"/>
<feature type="compositionally biased region" description="Low complexity" evidence="5">
    <location>
        <begin position="210"/>
        <end position="227"/>
    </location>
</feature>
<evidence type="ECO:0000256" key="3">
    <source>
        <dbReference type="ARBA" id="ARBA00023273"/>
    </source>
</evidence>
<feature type="compositionally biased region" description="Low complexity" evidence="5">
    <location>
        <begin position="129"/>
        <end position="144"/>
    </location>
</feature>
<reference evidence="7 8" key="1">
    <citation type="journal article" date="2018" name="Sci. Rep.">
        <title>Raphidocelis subcapitata (=Pseudokirchneriella subcapitata) provides an insight into genome evolution and environmental adaptations in the Sphaeropleales.</title>
        <authorList>
            <person name="Suzuki S."/>
            <person name="Yamaguchi H."/>
            <person name="Nakajima N."/>
            <person name="Kawachi M."/>
        </authorList>
    </citation>
    <scope>NUCLEOTIDE SEQUENCE [LARGE SCALE GENOMIC DNA]</scope>
    <source>
        <strain evidence="7 8">NIES-35</strain>
    </source>
</reference>
<organism evidence="7 8">
    <name type="scientific">Raphidocelis subcapitata</name>
    <dbReference type="NCBI Taxonomy" id="307507"/>
    <lineage>
        <taxon>Eukaryota</taxon>
        <taxon>Viridiplantae</taxon>
        <taxon>Chlorophyta</taxon>
        <taxon>core chlorophytes</taxon>
        <taxon>Chlorophyceae</taxon>
        <taxon>CS clade</taxon>
        <taxon>Sphaeropleales</taxon>
        <taxon>Selenastraceae</taxon>
        <taxon>Raphidocelis</taxon>
    </lineage>
</organism>
<feature type="compositionally biased region" description="Acidic residues" evidence="5">
    <location>
        <begin position="55"/>
        <end position="74"/>
    </location>
</feature>
<evidence type="ECO:0000256" key="5">
    <source>
        <dbReference type="SAM" id="MobiDB-lite"/>
    </source>
</evidence>
<feature type="coiled-coil region" evidence="4">
    <location>
        <begin position="507"/>
        <end position="541"/>
    </location>
</feature>